<dbReference type="AlphaFoldDB" id="A0A0A9H6X9"/>
<name>A0A0A9H6X9_ARUDO</name>
<dbReference type="EMBL" id="GBRH01166342">
    <property type="protein sequence ID" value="JAE31554.1"/>
    <property type="molecule type" value="Transcribed_RNA"/>
</dbReference>
<evidence type="ECO:0000313" key="1">
    <source>
        <dbReference type="EMBL" id="JAE31554.1"/>
    </source>
</evidence>
<accession>A0A0A9H6X9</accession>
<reference evidence="1" key="1">
    <citation type="submission" date="2014-09" db="EMBL/GenBank/DDBJ databases">
        <authorList>
            <person name="Magalhaes I.L.F."/>
            <person name="Oliveira U."/>
            <person name="Santos F.R."/>
            <person name="Vidigal T.H.D.A."/>
            <person name="Brescovit A.D."/>
            <person name="Santos A.J."/>
        </authorList>
    </citation>
    <scope>NUCLEOTIDE SEQUENCE</scope>
    <source>
        <tissue evidence="1">Shoot tissue taken approximately 20 cm above the soil surface</tissue>
    </source>
</reference>
<sequence>MAPVMGMSGSPWKDSLAFCTSNMKGKGNEVWVTSLGTASINFMEYRSSLGHAGVK</sequence>
<organism evidence="1">
    <name type="scientific">Arundo donax</name>
    <name type="common">Giant reed</name>
    <name type="synonym">Donax arundinaceus</name>
    <dbReference type="NCBI Taxonomy" id="35708"/>
    <lineage>
        <taxon>Eukaryota</taxon>
        <taxon>Viridiplantae</taxon>
        <taxon>Streptophyta</taxon>
        <taxon>Embryophyta</taxon>
        <taxon>Tracheophyta</taxon>
        <taxon>Spermatophyta</taxon>
        <taxon>Magnoliopsida</taxon>
        <taxon>Liliopsida</taxon>
        <taxon>Poales</taxon>
        <taxon>Poaceae</taxon>
        <taxon>PACMAD clade</taxon>
        <taxon>Arundinoideae</taxon>
        <taxon>Arundineae</taxon>
        <taxon>Arundo</taxon>
    </lineage>
</organism>
<proteinExistence type="predicted"/>
<protein>
    <submittedName>
        <fullName evidence="1">Uncharacterized protein</fullName>
    </submittedName>
</protein>
<reference evidence="1" key="2">
    <citation type="journal article" date="2015" name="Data Brief">
        <title>Shoot transcriptome of the giant reed, Arundo donax.</title>
        <authorList>
            <person name="Barrero R.A."/>
            <person name="Guerrero F.D."/>
            <person name="Moolhuijzen P."/>
            <person name="Goolsby J.A."/>
            <person name="Tidwell J."/>
            <person name="Bellgard S.E."/>
            <person name="Bellgard M.I."/>
        </authorList>
    </citation>
    <scope>NUCLEOTIDE SEQUENCE</scope>
    <source>
        <tissue evidence="1">Shoot tissue taken approximately 20 cm above the soil surface</tissue>
    </source>
</reference>